<dbReference type="EMBL" id="SOZJ01000007">
    <property type="protein sequence ID" value="TGJ64683.1"/>
    <property type="molecule type" value="Genomic_DNA"/>
</dbReference>
<feature type="region of interest" description="Disordered" evidence="1">
    <location>
        <begin position="1"/>
        <end position="80"/>
    </location>
</feature>
<evidence type="ECO:0000313" key="3">
    <source>
        <dbReference type="Proteomes" id="UP000297595"/>
    </source>
</evidence>
<dbReference type="Proteomes" id="UP000297595">
    <property type="component" value="Unassembled WGS sequence"/>
</dbReference>
<organism evidence="2 3">
    <name type="scientific">Orbilia oligospora</name>
    <name type="common">Nematode-trapping fungus</name>
    <name type="synonym">Arthrobotrys oligospora</name>
    <dbReference type="NCBI Taxonomy" id="2813651"/>
    <lineage>
        <taxon>Eukaryota</taxon>
        <taxon>Fungi</taxon>
        <taxon>Dikarya</taxon>
        <taxon>Ascomycota</taxon>
        <taxon>Pezizomycotina</taxon>
        <taxon>Orbiliomycetes</taxon>
        <taxon>Orbiliales</taxon>
        <taxon>Orbiliaceae</taxon>
        <taxon>Orbilia</taxon>
    </lineage>
</organism>
<sequence length="110" mass="12138">MLPSEYKHGKQKQDALQLETTRTDDLASASMPTSAYNGKDKRHLHSNHPKLHKSRTTAGGFLGPGKTSFNPRGEPLRPISRQNLKVYSVLPLTSRNSAKLTPRSESASRA</sequence>
<name>A0A8H2HMI4_ORBOL</name>
<feature type="compositionally biased region" description="Basic and acidic residues" evidence="1">
    <location>
        <begin position="1"/>
        <end position="13"/>
    </location>
</feature>
<protein>
    <submittedName>
        <fullName evidence="2">Uncharacterized protein</fullName>
    </submittedName>
</protein>
<dbReference type="AlphaFoldDB" id="A0A8H2HMI4"/>
<evidence type="ECO:0000313" key="2">
    <source>
        <dbReference type="EMBL" id="TGJ64683.1"/>
    </source>
</evidence>
<comment type="caution">
    <text evidence="2">The sequence shown here is derived from an EMBL/GenBank/DDBJ whole genome shotgun (WGS) entry which is preliminary data.</text>
</comment>
<accession>A0A8H2HMI4</accession>
<proteinExistence type="predicted"/>
<reference evidence="2 3" key="1">
    <citation type="submission" date="2019-03" db="EMBL/GenBank/DDBJ databases">
        <title>Nematode-trapping fungi genome.</title>
        <authorList>
            <person name="Vidal-Diez De Ulzurrun G."/>
        </authorList>
    </citation>
    <scope>NUCLEOTIDE SEQUENCE [LARGE SCALE GENOMIC DNA]</scope>
    <source>
        <strain evidence="2 3">TWF154</strain>
    </source>
</reference>
<evidence type="ECO:0000256" key="1">
    <source>
        <dbReference type="SAM" id="MobiDB-lite"/>
    </source>
</evidence>
<feature type="compositionally biased region" description="Basic residues" evidence="1">
    <location>
        <begin position="40"/>
        <end position="55"/>
    </location>
</feature>
<gene>
    <name evidence="2" type="ORF">EYR41_010723</name>
</gene>